<keyword evidence="3" id="KW-0012">Acyltransferase</keyword>
<name>A0A653AH39_UNCDX</name>
<comment type="catalytic activity">
    <reaction evidence="4">
        <text>holo-[ACP] + malonyl-CoA = malonyl-[ACP] + CoA</text>
        <dbReference type="Rhea" id="RHEA:41792"/>
        <dbReference type="Rhea" id="RHEA-COMP:9623"/>
        <dbReference type="Rhea" id="RHEA-COMP:9685"/>
        <dbReference type="ChEBI" id="CHEBI:57287"/>
        <dbReference type="ChEBI" id="CHEBI:57384"/>
        <dbReference type="ChEBI" id="CHEBI:64479"/>
        <dbReference type="ChEBI" id="CHEBI:78449"/>
        <dbReference type="EC" id="2.3.1.39"/>
    </reaction>
</comment>
<evidence type="ECO:0000259" key="5">
    <source>
        <dbReference type="SMART" id="SM00827"/>
    </source>
</evidence>
<dbReference type="SUPFAM" id="SSF52151">
    <property type="entry name" value="FabD/lysophospholipase-like"/>
    <property type="match status" value="1"/>
</dbReference>
<accession>A0A653AH39</accession>
<dbReference type="EC" id="2.3.1.39" evidence="1"/>
<sequence length="310" mass="33953">MSITDLTAQNRRVCILVPGIGTSYLKALPLVSKSSLFRENCDKARIATIVGQMDPGSEDHGPALTDTLDNQRLSYVINCTMCDLYAARGIDGEVVIGYSMGIYAALYHGGFYTFETGLSILENAHTLASEWCLKSGKTYGMALILGLTHPEIQDLLLATVGNRLEIAMHNGKRNFVLAGERAALESCMEKALHSGALGTRPIQTAHPYHSSHLEPIAGDFIAFVKGLNMASPKRTVLSLIDGRPIGQEQAAEVVVRSIHTPLHFDWAIQNAVRMHGISTCHETGPPTSMARLTHYIDRKLIVHSFEQEER</sequence>
<evidence type="ECO:0000256" key="4">
    <source>
        <dbReference type="ARBA" id="ARBA00048462"/>
    </source>
</evidence>
<keyword evidence="2" id="KW-0808">Transferase</keyword>
<dbReference type="InterPro" id="IPR001227">
    <property type="entry name" value="Ac_transferase_dom_sf"/>
</dbReference>
<evidence type="ECO:0000313" key="6">
    <source>
        <dbReference type="EMBL" id="VBB47357.1"/>
    </source>
</evidence>
<dbReference type="GO" id="GO:0005829">
    <property type="term" value="C:cytosol"/>
    <property type="evidence" value="ECO:0007669"/>
    <property type="project" value="TreeGrafter"/>
</dbReference>
<dbReference type="Gene3D" id="3.40.366.10">
    <property type="entry name" value="Malonyl-Coenzyme A Acyl Carrier Protein, domain 2"/>
    <property type="match status" value="1"/>
</dbReference>
<dbReference type="InterPro" id="IPR016035">
    <property type="entry name" value="Acyl_Trfase/lysoPLipase"/>
</dbReference>
<dbReference type="SMART" id="SM00827">
    <property type="entry name" value="PKS_AT"/>
    <property type="match status" value="1"/>
</dbReference>
<dbReference type="GO" id="GO:0006633">
    <property type="term" value="P:fatty acid biosynthetic process"/>
    <property type="evidence" value="ECO:0007669"/>
    <property type="project" value="TreeGrafter"/>
</dbReference>
<dbReference type="InterPro" id="IPR050858">
    <property type="entry name" value="Mal-CoA-ACP_Trans/PKS_FabD"/>
</dbReference>
<evidence type="ECO:0000256" key="3">
    <source>
        <dbReference type="ARBA" id="ARBA00023315"/>
    </source>
</evidence>
<evidence type="ECO:0000256" key="1">
    <source>
        <dbReference type="ARBA" id="ARBA00013258"/>
    </source>
</evidence>
<dbReference type="PANTHER" id="PTHR42681">
    <property type="entry name" value="MALONYL-COA-ACYL CARRIER PROTEIN TRANSACYLASE, MITOCHONDRIAL"/>
    <property type="match status" value="1"/>
</dbReference>
<dbReference type="GO" id="GO:0004314">
    <property type="term" value="F:[acyl-carrier-protein] S-malonyltransferase activity"/>
    <property type="evidence" value="ECO:0007669"/>
    <property type="project" value="UniProtKB-EC"/>
</dbReference>
<dbReference type="PANTHER" id="PTHR42681:SF1">
    <property type="entry name" value="MALONYL-COA-ACYL CARRIER PROTEIN TRANSACYLASE, MITOCHONDRIAL"/>
    <property type="match status" value="1"/>
</dbReference>
<proteinExistence type="predicted"/>
<organism evidence="6">
    <name type="scientific">Uncultured Desulfatiglans sp</name>
    <dbReference type="NCBI Taxonomy" id="1748965"/>
    <lineage>
        <taxon>Bacteria</taxon>
        <taxon>Pseudomonadati</taxon>
        <taxon>Thermodesulfobacteriota</taxon>
        <taxon>Desulfobacteria</taxon>
        <taxon>Desulfatiglandales</taxon>
        <taxon>Desulfatiglandaceae</taxon>
        <taxon>Desulfatiglans</taxon>
        <taxon>environmental samples</taxon>
    </lineage>
</organism>
<dbReference type="EMBL" id="UPXX01000032">
    <property type="protein sequence ID" value="VBB47357.1"/>
    <property type="molecule type" value="Genomic_DNA"/>
</dbReference>
<reference evidence="6" key="1">
    <citation type="submission" date="2018-07" db="EMBL/GenBank/DDBJ databases">
        <authorList>
            <consortium name="Genoscope - CEA"/>
            <person name="William W."/>
        </authorList>
    </citation>
    <scope>NUCLEOTIDE SEQUENCE</scope>
    <source>
        <strain evidence="6">IK1</strain>
    </source>
</reference>
<dbReference type="InterPro" id="IPR016036">
    <property type="entry name" value="Malonyl_transacylase_ACP-bd"/>
</dbReference>
<dbReference type="InterPro" id="IPR014043">
    <property type="entry name" value="Acyl_transferase_dom"/>
</dbReference>
<gene>
    <name evidence="6" type="ORF">TRIP_B50265</name>
</gene>
<feature type="domain" description="Malonyl-CoA:ACP transacylase (MAT)" evidence="5">
    <location>
        <begin position="31"/>
        <end position="294"/>
    </location>
</feature>
<protein>
    <recommendedName>
        <fullName evidence="1">[acyl-carrier-protein] S-malonyltransferase</fullName>
        <ecNumber evidence="1">2.3.1.39</ecNumber>
    </recommendedName>
</protein>
<dbReference type="SUPFAM" id="SSF55048">
    <property type="entry name" value="Probable ACP-binding domain of malonyl-CoA ACP transacylase"/>
    <property type="match status" value="1"/>
</dbReference>
<evidence type="ECO:0000256" key="2">
    <source>
        <dbReference type="ARBA" id="ARBA00022679"/>
    </source>
</evidence>
<dbReference type="AlphaFoldDB" id="A0A653AH39"/>